<evidence type="ECO:0000313" key="1">
    <source>
        <dbReference type="EMBL" id="GFR02208.1"/>
    </source>
</evidence>
<gene>
    <name evidence="1" type="ORF">TNCT_644041</name>
</gene>
<dbReference type="EMBL" id="BMAO01005566">
    <property type="protein sequence ID" value="GFR02208.1"/>
    <property type="molecule type" value="Genomic_DNA"/>
</dbReference>
<dbReference type="AlphaFoldDB" id="A0A8X6GED6"/>
<proteinExistence type="predicted"/>
<keyword evidence="2" id="KW-1185">Reference proteome</keyword>
<protein>
    <submittedName>
        <fullName evidence="1">Uncharacterized protein</fullName>
    </submittedName>
</protein>
<reference evidence="1" key="1">
    <citation type="submission" date="2020-07" db="EMBL/GenBank/DDBJ databases">
        <title>Multicomponent nature underlies the extraordinary mechanical properties of spider dragline silk.</title>
        <authorList>
            <person name="Kono N."/>
            <person name="Nakamura H."/>
            <person name="Mori M."/>
            <person name="Yoshida Y."/>
            <person name="Ohtoshi R."/>
            <person name="Malay A.D."/>
            <person name="Moran D.A.P."/>
            <person name="Tomita M."/>
            <person name="Numata K."/>
            <person name="Arakawa K."/>
        </authorList>
    </citation>
    <scope>NUCLEOTIDE SEQUENCE</scope>
</reference>
<name>A0A8X6GED6_TRICU</name>
<dbReference type="Proteomes" id="UP000887116">
    <property type="component" value="Unassembled WGS sequence"/>
</dbReference>
<accession>A0A8X6GED6</accession>
<evidence type="ECO:0000313" key="2">
    <source>
        <dbReference type="Proteomes" id="UP000887116"/>
    </source>
</evidence>
<organism evidence="1 2">
    <name type="scientific">Trichonephila clavata</name>
    <name type="common">Joro spider</name>
    <name type="synonym">Nephila clavata</name>
    <dbReference type="NCBI Taxonomy" id="2740835"/>
    <lineage>
        <taxon>Eukaryota</taxon>
        <taxon>Metazoa</taxon>
        <taxon>Ecdysozoa</taxon>
        <taxon>Arthropoda</taxon>
        <taxon>Chelicerata</taxon>
        <taxon>Arachnida</taxon>
        <taxon>Araneae</taxon>
        <taxon>Araneomorphae</taxon>
        <taxon>Entelegynae</taxon>
        <taxon>Araneoidea</taxon>
        <taxon>Nephilidae</taxon>
        <taxon>Trichonephila</taxon>
    </lineage>
</organism>
<comment type="caution">
    <text evidence="1">The sequence shown here is derived from an EMBL/GenBank/DDBJ whole genome shotgun (WGS) entry which is preliminary data.</text>
</comment>
<sequence>MMMDHLLLQKQLSFYREGYSLDFGNFLRELQAILVVETLACSVTNLECFNVACSQCSNRIHVCPIPECPCQQTTSP</sequence>